<proteinExistence type="predicted"/>
<reference evidence="1 2" key="2">
    <citation type="submission" date="2008-08" db="EMBL/GenBank/DDBJ databases">
        <authorList>
            <person name="Fulton L."/>
            <person name="Clifton S."/>
            <person name="Fulton B."/>
            <person name="Xu J."/>
            <person name="Minx P."/>
            <person name="Pepin K.H."/>
            <person name="Johnson M."/>
            <person name="Bhonagiri V."/>
            <person name="Nash W.E."/>
            <person name="Mardis E.R."/>
            <person name="Wilson R.K."/>
        </authorList>
    </citation>
    <scope>NUCLEOTIDE SEQUENCE [LARGE SCALE GENOMIC DNA]</scope>
    <source>
        <strain evidence="1 2">ATCC 29176</strain>
    </source>
</reference>
<dbReference type="Proteomes" id="UP000003254">
    <property type="component" value="Unassembled WGS sequence"/>
</dbReference>
<dbReference type="EMBL" id="ABOU02000035">
    <property type="protein sequence ID" value="EDY32604.1"/>
    <property type="molecule type" value="Genomic_DNA"/>
</dbReference>
<reference evidence="1 2" key="1">
    <citation type="submission" date="2008-08" db="EMBL/GenBank/DDBJ databases">
        <title>Draft genome sequence of Ruminococcus lactaris ATCC 29176.</title>
        <authorList>
            <person name="Sudarsanam P."/>
            <person name="Ley R."/>
            <person name="Guruge J."/>
            <person name="Turnbaugh P.J."/>
            <person name="Mahowald M."/>
            <person name="Liep D."/>
            <person name="Gordon J."/>
        </authorList>
    </citation>
    <scope>NUCLEOTIDE SEQUENCE [LARGE SCALE GENOMIC DNA]</scope>
    <source>
        <strain evidence="1 2">ATCC 29176</strain>
    </source>
</reference>
<dbReference type="GeneID" id="77332996"/>
<dbReference type="HOGENOM" id="CLU_2652247_0_0_9"/>
<evidence type="ECO:0000313" key="1">
    <source>
        <dbReference type="EMBL" id="EDY32604.1"/>
    </source>
</evidence>
<sequence>MKKSTLCDLNYANAKKYSYKAYTGTVAYIPYLYDTEVNEDGSVLSGKIGIEYVDAPNIFPVTWKNGEVSECIFAFG</sequence>
<gene>
    <name evidence="1" type="ORF">RUMLAC_01548</name>
</gene>
<evidence type="ECO:0000313" key="2">
    <source>
        <dbReference type="Proteomes" id="UP000003254"/>
    </source>
</evidence>
<protein>
    <submittedName>
        <fullName evidence="1">Uncharacterized protein</fullName>
    </submittedName>
</protein>
<dbReference type="RefSeq" id="WP_005611353.1">
    <property type="nucleotide sequence ID" value="NZ_CP102292.1"/>
</dbReference>
<comment type="caution">
    <text evidence="1">The sequence shown here is derived from an EMBL/GenBank/DDBJ whole genome shotgun (WGS) entry which is preliminary data.</text>
</comment>
<accession>B5CQ03</accession>
<organism evidence="1 2">
    <name type="scientific">[Ruminococcus] lactaris ATCC 29176</name>
    <dbReference type="NCBI Taxonomy" id="471875"/>
    <lineage>
        <taxon>Bacteria</taxon>
        <taxon>Bacillati</taxon>
        <taxon>Bacillota</taxon>
        <taxon>Clostridia</taxon>
        <taxon>Lachnospirales</taxon>
        <taxon>Lachnospiraceae</taxon>
        <taxon>Mediterraneibacter</taxon>
    </lineage>
</organism>
<name>B5CQ03_9FIRM</name>
<dbReference type="AlphaFoldDB" id="B5CQ03"/>
<keyword evidence="2" id="KW-1185">Reference proteome</keyword>